<keyword evidence="7" id="KW-0597">Phosphoprotein</keyword>
<dbReference type="Pfam" id="PF00293">
    <property type="entry name" value="NUDIX"/>
    <property type="match status" value="1"/>
</dbReference>
<dbReference type="Gene3D" id="3.90.79.10">
    <property type="entry name" value="Nucleoside Triphosphate Pyrophosphohydrolase"/>
    <property type="match status" value="1"/>
</dbReference>
<dbReference type="EMBL" id="NCKU01004189">
    <property type="protein sequence ID" value="RWS06324.1"/>
    <property type="molecule type" value="Genomic_DNA"/>
</dbReference>
<dbReference type="GO" id="GO:0003723">
    <property type="term" value="F:RNA binding"/>
    <property type="evidence" value="ECO:0007669"/>
    <property type="project" value="UniProtKB-KW"/>
</dbReference>
<evidence type="ECO:0000259" key="17">
    <source>
        <dbReference type="PROSITE" id="PS51462"/>
    </source>
</evidence>
<evidence type="ECO:0000256" key="2">
    <source>
        <dbReference type="ARBA" id="ARBA00001946"/>
    </source>
</evidence>
<dbReference type="SUPFAM" id="SSF55811">
    <property type="entry name" value="Nudix"/>
    <property type="match status" value="1"/>
</dbReference>
<keyword evidence="9" id="KW-0378">Hydrolase</keyword>
<evidence type="ECO:0000256" key="4">
    <source>
        <dbReference type="ARBA" id="ARBA00004201"/>
    </source>
</evidence>
<comment type="function">
    <text evidence="14">Decapping metalloenzyme that catalyzes the cleavage of the cap structure on mRNAs. Removes the 7-methyl guanine cap structure from mRNA molecules, yielding a 5'-phosphorylated mRNA fragment and 7m-GDP. Necessary for the degradation of mRNAs, both in normal mRNA turnover and in nonsense-mediated mRNA decay. Plays a role in replication-dependent histone mRNA degradation. Has higher activity towards mRNAs that lack a poly(A) tail. Has no activity towards a cap structure lacking an RNA moiety. The presence of a N(6)-methyladenosine methylation at the second transcribed position of mRNAs (N(6),2'-O-dimethyladenosine cap; m6A(m)) provides resistance to DCP2-mediated decapping. Blocks autophagy in nutrient-rich conditions by repressing the expression of ATG-related genes through degradation of their transcripts.</text>
</comment>
<dbReference type="GO" id="GO:0000184">
    <property type="term" value="P:nuclear-transcribed mRNA catabolic process, nonsense-mediated decay"/>
    <property type="evidence" value="ECO:0007669"/>
    <property type="project" value="InterPro"/>
</dbReference>
<reference evidence="19" key="2">
    <citation type="submission" date="2018-11" db="EMBL/GenBank/DDBJ databases">
        <title>Trombidioid mite genomics.</title>
        <authorList>
            <person name="Dong X."/>
        </authorList>
    </citation>
    <scope>NUCLEOTIDE SEQUENCE</scope>
    <source>
        <strain evidence="19">UoL-WK</strain>
    </source>
</reference>
<dbReference type="GO" id="GO:0000290">
    <property type="term" value="P:deadenylation-dependent decapping of nuclear-transcribed mRNA"/>
    <property type="evidence" value="ECO:0007669"/>
    <property type="project" value="InterPro"/>
</dbReference>
<evidence type="ECO:0000256" key="16">
    <source>
        <dbReference type="ARBA" id="ARBA00078183"/>
    </source>
</evidence>
<dbReference type="InterPro" id="IPR000086">
    <property type="entry name" value="NUDIX_hydrolase_dom"/>
</dbReference>
<reference evidence="19 20" key="1">
    <citation type="journal article" date="2018" name="Gigascience">
        <title>Genomes of trombidid mites reveal novel predicted allergens and laterally-transferred genes associated with secondary metabolism.</title>
        <authorList>
            <person name="Dong X."/>
            <person name="Chaisiri K."/>
            <person name="Xia D."/>
            <person name="Armstrong S.D."/>
            <person name="Fang Y."/>
            <person name="Donnelly M.J."/>
            <person name="Kadowaki T."/>
            <person name="McGarry J.W."/>
            <person name="Darby A.C."/>
            <person name="Makepeace B.L."/>
        </authorList>
    </citation>
    <scope>NUCLEOTIDE SEQUENCE [LARGE SCALE GENOMIC DNA]</scope>
    <source>
        <strain evidence="19">UoL-WK</strain>
    </source>
</reference>
<dbReference type="STRING" id="1965070.A0A3S3QAK3"/>
<protein>
    <recommendedName>
        <fullName evidence="15">m7GpppN-mRNA hydrolase</fullName>
    </recommendedName>
    <alternativeName>
        <fullName evidence="16">mRNA-decapping enzyme 2</fullName>
    </alternativeName>
</protein>
<evidence type="ECO:0000256" key="8">
    <source>
        <dbReference type="ARBA" id="ARBA00022723"/>
    </source>
</evidence>
<accession>A0A3S3QAK3</accession>
<evidence type="ECO:0000256" key="12">
    <source>
        <dbReference type="ARBA" id="ARBA00023242"/>
    </source>
</evidence>
<dbReference type="PANTHER" id="PTHR23114">
    <property type="entry name" value="M7GPPPN-MRNA HYDROLASE"/>
    <property type="match status" value="1"/>
</dbReference>
<evidence type="ECO:0000256" key="13">
    <source>
        <dbReference type="ARBA" id="ARBA00047661"/>
    </source>
</evidence>
<dbReference type="SMART" id="SM01125">
    <property type="entry name" value="DCP2"/>
    <property type="match status" value="1"/>
</dbReference>
<dbReference type="InterPro" id="IPR015797">
    <property type="entry name" value="NUDIX_hydrolase-like_dom_sf"/>
</dbReference>
<comment type="similarity">
    <text evidence="5">Belongs to the Nudix hydrolase family. DCP2 subfamily.</text>
</comment>
<evidence type="ECO:0000313" key="18">
    <source>
        <dbReference type="EMBL" id="RWS02787.1"/>
    </source>
</evidence>
<evidence type="ECO:0000256" key="11">
    <source>
        <dbReference type="ARBA" id="ARBA00023211"/>
    </source>
</evidence>
<keyword evidence="11" id="KW-0464">Manganese</keyword>
<dbReference type="GO" id="GO:0005634">
    <property type="term" value="C:nucleus"/>
    <property type="evidence" value="ECO:0007669"/>
    <property type="project" value="UniProtKB-SubCell"/>
</dbReference>
<evidence type="ECO:0000256" key="9">
    <source>
        <dbReference type="ARBA" id="ARBA00022801"/>
    </source>
</evidence>
<evidence type="ECO:0000256" key="5">
    <source>
        <dbReference type="ARBA" id="ARBA00005279"/>
    </source>
</evidence>
<dbReference type="InterPro" id="IPR020084">
    <property type="entry name" value="NUDIX_hydrolase_CS"/>
</dbReference>
<feature type="domain" description="Nudix hydrolase" evidence="17">
    <location>
        <begin position="99"/>
        <end position="229"/>
    </location>
</feature>
<keyword evidence="6" id="KW-0963">Cytoplasm</keyword>
<comment type="subcellular location">
    <subcellularLocation>
        <location evidence="4">Cytoplasm</location>
        <location evidence="4">P-body</location>
    </subcellularLocation>
    <subcellularLocation>
        <location evidence="3">Nucleus</location>
    </subcellularLocation>
</comment>
<dbReference type="EMBL" id="NCKU01007237">
    <property type="protein sequence ID" value="RWS02787.1"/>
    <property type="molecule type" value="Genomic_DNA"/>
</dbReference>
<sequence>MAEIVNTGHAQIPSDILDDISSRFIINIPADERNDVIRLMFQIELGHWFYIDFHCALRKDLPKLNLRTFCLIMFNHVPFLKKHLTNFDNVLDQWKSYKCNVPTFGAIILDDTLDYVLMVQGFWAKSSWGFPKGKVNHEEDPVACACREVREETGFDCSSLVDEREFIELKIRDTSVRLYIVYGVRKDTIFQPTTRNEIKSIEWFAVKDLPSHKNDKNANSFFMAIPFVKHLRRWISSYRQRAEQESKEYKLFLQREVKVINGRKDQNCETSEFVNITVSKKNKQNKKTTDGLINNGHNDVNKCNDKMTPRFWAKSWNNVTFDWNKIWSEVMSEM</sequence>
<dbReference type="Gene3D" id="1.10.10.1050">
    <property type="entry name" value="Dcp2, box A domain"/>
    <property type="match status" value="1"/>
</dbReference>
<dbReference type="PANTHER" id="PTHR23114:SF17">
    <property type="entry name" value="M7GPPPN-MRNA HYDROLASE"/>
    <property type="match status" value="1"/>
</dbReference>
<dbReference type="InterPro" id="IPR007722">
    <property type="entry name" value="DCP2_BoxA"/>
</dbReference>
<dbReference type="GO" id="GO:0000932">
    <property type="term" value="C:P-body"/>
    <property type="evidence" value="ECO:0007669"/>
    <property type="project" value="UniProtKB-SubCell"/>
</dbReference>
<dbReference type="InterPro" id="IPR044099">
    <property type="entry name" value="Dcp2_NUDIX"/>
</dbReference>
<keyword evidence="20" id="KW-1185">Reference proteome</keyword>
<evidence type="ECO:0000256" key="6">
    <source>
        <dbReference type="ARBA" id="ARBA00022490"/>
    </source>
</evidence>
<name>A0A3S3QAK3_9ACAR</name>
<dbReference type="GO" id="GO:0140933">
    <property type="term" value="F:5'-(N(7)-methylguanosine 5'-triphospho)-[mRNA] hydrolase activity"/>
    <property type="evidence" value="ECO:0007669"/>
    <property type="project" value="UniProtKB-EC"/>
</dbReference>
<dbReference type="OrthoDB" id="18996at2759"/>
<dbReference type="SUPFAM" id="SSF140586">
    <property type="entry name" value="Dcp2 domain-like"/>
    <property type="match status" value="1"/>
</dbReference>
<dbReference type="PROSITE" id="PS51462">
    <property type="entry name" value="NUDIX"/>
    <property type="match status" value="1"/>
</dbReference>
<evidence type="ECO:0000256" key="7">
    <source>
        <dbReference type="ARBA" id="ARBA00022553"/>
    </source>
</evidence>
<evidence type="ECO:0000256" key="14">
    <source>
        <dbReference type="ARBA" id="ARBA00060003"/>
    </source>
</evidence>
<dbReference type="FunFam" id="3.90.79.10:FF:000003">
    <property type="entry name" value="M7GpppN-mRNA hydrolase isoform 2"/>
    <property type="match status" value="1"/>
</dbReference>
<keyword evidence="8" id="KW-0479">Metal-binding</keyword>
<evidence type="ECO:0000256" key="3">
    <source>
        <dbReference type="ARBA" id="ARBA00004123"/>
    </source>
</evidence>
<comment type="cofactor">
    <cofactor evidence="2">
        <name>Mg(2+)</name>
        <dbReference type="ChEBI" id="CHEBI:18420"/>
    </cofactor>
</comment>
<gene>
    <name evidence="18" type="ORF">B4U79_03866</name>
    <name evidence="19" type="ORF">B4U79_04064</name>
</gene>
<dbReference type="Proteomes" id="UP000285301">
    <property type="component" value="Unassembled WGS sequence"/>
</dbReference>
<comment type="caution">
    <text evidence="19">The sequence shown here is derived from an EMBL/GenBank/DDBJ whole genome shotgun (WGS) entry which is preliminary data.</text>
</comment>
<evidence type="ECO:0000256" key="1">
    <source>
        <dbReference type="ARBA" id="ARBA00001936"/>
    </source>
</evidence>
<evidence type="ECO:0000256" key="15">
    <source>
        <dbReference type="ARBA" id="ARBA00068566"/>
    </source>
</evidence>
<dbReference type="PROSITE" id="PS00893">
    <property type="entry name" value="NUDIX_BOX"/>
    <property type="match status" value="1"/>
</dbReference>
<keyword evidence="12" id="KW-0539">Nucleus</keyword>
<proteinExistence type="inferred from homology"/>
<evidence type="ECO:0000256" key="10">
    <source>
        <dbReference type="ARBA" id="ARBA00022884"/>
    </source>
</evidence>
<dbReference type="FunFam" id="1.10.10.1050:FF:000001">
    <property type="entry name" value="M7GpppN-mRNA hydrolase isoform 2"/>
    <property type="match status" value="1"/>
</dbReference>
<comment type="cofactor">
    <cofactor evidence="1">
        <name>Mn(2+)</name>
        <dbReference type="ChEBI" id="CHEBI:29035"/>
    </cofactor>
</comment>
<dbReference type="InterPro" id="IPR036189">
    <property type="entry name" value="DCP2_BoxA_sf"/>
</dbReference>
<keyword evidence="10" id="KW-0694">RNA-binding</keyword>
<dbReference type="Pfam" id="PF05026">
    <property type="entry name" value="DCP2"/>
    <property type="match status" value="1"/>
</dbReference>
<dbReference type="GO" id="GO:0030145">
    <property type="term" value="F:manganese ion binding"/>
    <property type="evidence" value="ECO:0007669"/>
    <property type="project" value="InterPro"/>
</dbReference>
<evidence type="ECO:0000313" key="20">
    <source>
        <dbReference type="Proteomes" id="UP000285301"/>
    </source>
</evidence>
<dbReference type="CDD" id="cd03672">
    <property type="entry name" value="NUDIX_Dcp2p_Nudt20"/>
    <property type="match status" value="1"/>
</dbReference>
<dbReference type="AlphaFoldDB" id="A0A3S3QAK3"/>
<comment type="catalytic activity">
    <reaction evidence="13">
        <text>a 5'-end (N(7)-methyl 5'-triphosphoguanosine)-ribonucleoside in mRNA + H2O = N(7)-methyl-GDP + a 5'-end phospho-ribonucleoside in mRNA + 2 H(+)</text>
        <dbReference type="Rhea" id="RHEA:67484"/>
        <dbReference type="Rhea" id="RHEA-COMP:15692"/>
        <dbReference type="Rhea" id="RHEA-COMP:17167"/>
        <dbReference type="ChEBI" id="CHEBI:15377"/>
        <dbReference type="ChEBI" id="CHEBI:15378"/>
        <dbReference type="ChEBI" id="CHEBI:63714"/>
        <dbReference type="ChEBI" id="CHEBI:138282"/>
        <dbReference type="ChEBI" id="CHEBI:156461"/>
        <dbReference type="EC" id="3.6.1.62"/>
    </reaction>
    <physiologicalReaction direction="left-to-right" evidence="13">
        <dbReference type="Rhea" id="RHEA:67485"/>
    </physiologicalReaction>
</comment>
<organism evidence="19 20">
    <name type="scientific">Dinothrombium tinctorium</name>
    <dbReference type="NCBI Taxonomy" id="1965070"/>
    <lineage>
        <taxon>Eukaryota</taxon>
        <taxon>Metazoa</taxon>
        <taxon>Ecdysozoa</taxon>
        <taxon>Arthropoda</taxon>
        <taxon>Chelicerata</taxon>
        <taxon>Arachnida</taxon>
        <taxon>Acari</taxon>
        <taxon>Acariformes</taxon>
        <taxon>Trombidiformes</taxon>
        <taxon>Prostigmata</taxon>
        <taxon>Anystina</taxon>
        <taxon>Parasitengona</taxon>
        <taxon>Trombidioidea</taxon>
        <taxon>Trombidiidae</taxon>
        <taxon>Dinothrombium</taxon>
    </lineage>
</organism>
<evidence type="ECO:0000313" key="19">
    <source>
        <dbReference type="EMBL" id="RWS06324.1"/>
    </source>
</evidence>